<sequence length="192" mass="21508">MNYKKMTFRASMLGLIVMLFAGLVSCSSDDDDKNIPVEETKVPTTGAIVFLYAATEDELSICDMIAEYTDENGATKTEAITATKWKKQINFSSLPAKGLISIKRTLKANVELEKKSYQFSSHSLLITVAIFDQNKKTVDSATSGSTNSYLSVGKDKVEEYIKKESSNTYYSYVLDKKKNAQDSYFTIEYLKQ</sequence>
<feature type="chain" id="PRO_5044057310" description="DUF4840 domain-containing protein" evidence="1">
    <location>
        <begin position="31"/>
        <end position="192"/>
    </location>
</feature>
<organism evidence="2 7">
    <name type="scientific">Bacteroides uniformis</name>
    <dbReference type="NCBI Taxonomy" id="820"/>
    <lineage>
        <taxon>Bacteria</taxon>
        <taxon>Pseudomonadati</taxon>
        <taxon>Bacteroidota</taxon>
        <taxon>Bacteroidia</taxon>
        <taxon>Bacteroidales</taxon>
        <taxon>Bacteroidaceae</taxon>
        <taxon>Bacteroides</taxon>
    </lineage>
</organism>
<dbReference type="AlphaFoldDB" id="A0A174PR10"/>
<evidence type="ECO:0000313" key="6">
    <source>
        <dbReference type="EMBL" id="KAB4125065.1"/>
    </source>
</evidence>
<dbReference type="GeneID" id="61276806"/>
<accession>A0A174PR10</accession>
<dbReference type="RefSeq" id="WP_009017588.1">
    <property type="nucleotide sequence ID" value="NZ_CAXTGQ010000003.1"/>
</dbReference>
<evidence type="ECO:0000313" key="10">
    <source>
        <dbReference type="Proteomes" id="UP000438773"/>
    </source>
</evidence>
<evidence type="ECO:0000313" key="5">
    <source>
        <dbReference type="EMBL" id="KAB4112593.1"/>
    </source>
</evidence>
<dbReference type="Proteomes" id="UP000441711">
    <property type="component" value="Unassembled WGS sequence"/>
</dbReference>
<dbReference type="EMBL" id="CZAF01000016">
    <property type="protein sequence ID" value="CUP61250.1"/>
    <property type="molecule type" value="Genomic_DNA"/>
</dbReference>
<dbReference type="OrthoDB" id="9867048at2"/>
<evidence type="ECO:0000313" key="11">
    <source>
        <dbReference type="Proteomes" id="UP000441711"/>
    </source>
</evidence>
<evidence type="ECO:0000256" key="1">
    <source>
        <dbReference type="SAM" id="SignalP"/>
    </source>
</evidence>
<dbReference type="Proteomes" id="UP000095614">
    <property type="component" value="Unassembled WGS sequence"/>
</dbReference>
<reference evidence="2 7" key="1">
    <citation type="submission" date="2015-09" db="EMBL/GenBank/DDBJ databases">
        <authorList>
            <consortium name="Pathogen Informatics"/>
        </authorList>
    </citation>
    <scope>NUCLEOTIDE SEQUENCE [LARGE SCALE GENOMIC DNA]</scope>
    <source>
        <strain evidence="2 7">2789STDY5834847</strain>
    </source>
</reference>
<dbReference type="EMBL" id="WCUR01000087">
    <property type="protein sequence ID" value="KAB4112593.1"/>
    <property type="molecule type" value="Genomic_DNA"/>
</dbReference>
<dbReference type="EMBL" id="WCUV01000012">
    <property type="protein sequence ID" value="KAB4088979.1"/>
    <property type="molecule type" value="Genomic_DNA"/>
</dbReference>
<dbReference type="Proteomes" id="UP000432488">
    <property type="component" value="Unassembled WGS sequence"/>
</dbReference>
<dbReference type="Proteomes" id="UP000434462">
    <property type="component" value="Unassembled WGS sequence"/>
</dbReference>
<evidence type="ECO:0008006" key="12">
    <source>
        <dbReference type="Google" id="ProtNLM"/>
    </source>
</evidence>
<dbReference type="EMBL" id="WCUP01000007">
    <property type="protein sequence ID" value="KAB4109270.1"/>
    <property type="molecule type" value="Genomic_DNA"/>
</dbReference>
<evidence type="ECO:0000313" key="9">
    <source>
        <dbReference type="Proteomes" id="UP000434462"/>
    </source>
</evidence>
<dbReference type="PROSITE" id="PS51257">
    <property type="entry name" value="PROKAR_LIPOPROTEIN"/>
    <property type="match status" value="1"/>
</dbReference>
<dbReference type="Proteomes" id="UP000438773">
    <property type="component" value="Unassembled WGS sequence"/>
</dbReference>
<gene>
    <name evidence="2" type="ORF">ERS852462_04171</name>
    <name evidence="3" type="ORF">GAQ56_16525</name>
    <name evidence="4" type="ORF">GAQ70_12145</name>
    <name evidence="5" type="ORF">GAQ72_17545</name>
    <name evidence="6" type="ORF">GAQ75_10905</name>
</gene>
<keyword evidence="1" id="KW-0732">Signal</keyword>
<evidence type="ECO:0000313" key="3">
    <source>
        <dbReference type="EMBL" id="KAB4088979.1"/>
    </source>
</evidence>
<evidence type="ECO:0000313" key="4">
    <source>
        <dbReference type="EMBL" id="KAB4109270.1"/>
    </source>
</evidence>
<evidence type="ECO:0000313" key="2">
    <source>
        <dbReference type="EMBL" id="CUP61250.1"/>
    </source>
</evidence>
<feature type="signal peptide" evidence="1">
    <location>
        <begin position="1"/>
        <end position="30"/>
    </location>
</feature>
<protein>
    <recommendedName>
        <fullName evidence="12">DUF4840 domain-containing protein</fullName>
    </recommendedName>
</protein>
<reference evidence="8 9" key="2">
    <citation type="journal article" date="2019" name="Nat. Med.">
        <title>A library of human gut bacterial isolates paired with longitudinal multiomics data enables mechanistic microbiome research.</title>
        <authorList>
            <person name="Poyet M."/>
            <person name="Groussin M."/>
            <person name="Gibbons S.M."/>
            <person name="Avila-Pacheco J."/>
            <person name="Jiang X."/>
            <person name="Kearney S.M."/>
            <person name="Perrotta A.R."/>
            <person name="Berdy B."/>
            <person name="Zhao S."/>
            <person name="Lieberman T.D."/>
            <person name="Swanson P.K."/>
            <person name="Smith M."/>
            <person name="Roesemann S."/>
            <person name="Alexander J.E."/>
            <person name="Rich S.A."/>
            <person name="Livny J."/>
            <person name="Vlamakis H."/>
            <person name="Clish C."/>
            <person name="Bullock K."/>
            <person name="Deik A."/>
            <person name="Scott J."/>
            <person name="Pierce K.A."/>
            <person name="Xavier R.J."/>
            <person name="Alm E.J."/>
        </authorList>
    </citation>
    <scope>NUCLEOTIDE SEQUENCE [LARGE SCALE GENOMIC DNA]</scope>
    <source>
        <strain evidence="4 11">BIOML-A36</strain>
        <strain evidence="6 10">BIOML-A37</strain>
        <strain evidence="5 9">BIOML-A38</strain>
        <strain evidence="3 8">BIOML-A42</strain>
    </source>
</reference>
<dbReference type="EMBL" id="WCUQ01000005">
    <property type="protein sequence ID" value="KAB4125065.1"/>
    <property type="molecule type" value="Genomic_DNA"/>
</dbReference>
<evidence type="ECO:0000313" key="7">
    <source>
        <dbReference type="Proteomes" id="UP000095614"/>
    </source>
</evidence>
<evidence type="ECO:0000313" key="8">
    <source>
        <dbReference type="Proteomes" id="UP000432488"/>
    </source>
</evidence>
<proteinExistence type="predicted"/>
<name>A0A174PR10_BACUN</name>